<evidence type="ECO:0000313" key="5">
    <source>
        <dbReference type="Proteomes" id="UP001596408"/>
    </source>
</evidence>
<dbReference type="Gene3D" id="3.40.50.150">
    <property type="entry name" value="Vaccinia Virus protein VP39"/>
    <property type="match status" value="1"/>
</dbReference>
<dbReference type="AlphaFoldDB" id="A0ABD5U1M5"/>
<accession>A0ABD5U1M5</accession>
<keyword evidence="5" id="KW-1185">Reference proteome</keyword>
<reference evidence="4 5" key="1">
    <citation type="journal article" date="2019" name="Int. J. Syst. Evol. Microbiol.">
        <title>The Global Catalogue of Microorganisms (GCM) 10K type strain sequencing project: providing services to taxonomists for standard genome sequencing and annotation.</title>
        <authorList>
            <consortium name="The Broad Institute Genomics Platform"/>
            <consortium name="The Broad Institute Genome Sequencing Center for Infectious Disease"/>
            <person name="Wu L."/>
            <person name="Ma J."/>
        </authorList>
    </citation>
    <scope>NUCLEOTIDE SEQUENCE [LARGE SCALE GENOMIC DNA]</scope>
    <source>
        <strain evidence="4 5">YIM 94188</strain>
    </source>
</reference>
<gene>
    <name evidence="4" type="ORF">ACFQEV_06550</name>
</gene>
<keyword evidence="1 4" id="KW-0489">Methyltransferase</keyword>
<dbReference type="EMBL" id="JBHSXH010000009">
    <property type="protein sequence ID" value="MFC6824657.1"/>
    <property type="molecule type" value="Genomic_DNA"/>
</dbReference>
<protein>
    <submittedName>
        <fullName evidence="4">Class I SAM-dependent methyltransferase</fullName>
        <ecNumber evidence="4">2.1.1.222</ecNumber>
        <ecNumber evidence="4">2.1.1.64</ecNumber>
    </submittedName>
</protein>
<organism evidence="4 5">
    <name type="scientific">Halopelagius fulvigenes</name>
    <dbReference type="NCBI Taxonomy" id="1198324"/>
    <lineage>
        <taxon>Archaea</taxon>
        <taxon>Methanobacteriati</taxon>
        <taxon>Methanobacteriota</taxon>
        <taxon>Stenosarchaea group</taxon>
        <taxon>Halobacteria</taxon>
        <taxon>Halobacteriales</taxon>
        <taxon>Haloferacaceae</taxon>
    </lineage>
</organism>
<dbReference type="RefSeq" id="WP_379693859.1">
    <property type="nucleotide sequence ID" value="NZ_JBHSXH010000009.1"/>
</dbReference>
<dbReference type="PANTHER" id="PTHR43464">
    <property type="entry name" value="METHYLTRANSFERASE"/>
    <property type="match status" value="1"/>
</dbReference>
<evidence type="ECO:0000256" key="1">
    <source>
        <dbReference type="ARBA" id="ARBA00022603"/>
    </source>
</evidence>
<comment type="caution">
    <text evidence="4">The sequence shown here is derived from an EMBL/GenBank/DDBJ whole genome shotgun (WGS) entry which is preliminary data.</text>
</comment>
<keyword evidence="3" id="KW-0949">S-adenosyl-L-methionine</keyword>
<dbReference type="PANTHER" id="PTHR43464:SF19">
    <property type="entry name" value="UBIQUINONE BIOSYNTHESIS O-METHYLTRANSFERASE, MITOCHONDRIAL"/>
    <property type="match status" value="1"/>
</dbReference>
<dbReference type="EC" id="2.1.1.222" evidence="4"/>
<dbReference type="Pfam" id="PF13489">
    <property type="entry name" value="Methyltransf_23"/>
    <property type="match status" value="1"/>
</dbReference>
<dbReference type="GO" id="GO:0061542">
    <property type="term" value="F:3-demethylubiquinol 3-O-methyltransferase activity"/>
    <property type="evidence" value="ECO:0007669"/>
    <property type="project" value="UniProtKB-EC"/>
</dbReference>
<dbReference type="InterPro" id="IPR029063">
    <property type="entry name" value="SAM-dependent_MTases_sf"/>
</dbReference>
<keyword evidence="2 4" id="KW-0808">Transferase</keyword>
<evidence type="ECO:0000313" key="4">
    <source>
        <dbReference type="EMBL" id="MFC6824657.1"/>
    </source>
</evidence>
<dbReference type="SUPFAM" id="SSF53335">
    <property type="entry name" value="S-adenosyl-L-methionine-dependent methyltransferases"/>
    <property type="match status" value="1"/>
</dbReference>
<sequence>MSPSRSRPPSFGDMCEAVLSDPDGEHSLYTTLAPLYARLKAGDDETLDARRRILDARLPADVSRVLELGCDVGELLARLSARYDAVGVDSYPQLLSFAAMRSLNVVLGDATRLPFRGRFDAACAFDYRAASAPLGEFCEAARESLRPGGILVFDAPSDARAVDASGVETFRDARYHLERAVDVARNPVVVRSDYRVTDRRTGETAVTTERRRVRTYDPESVRTALREAGFADAEVSADAGGEGAFVASAVRPVETGE</sequence>
<name>A0ABD5U1M5_9EURY</name>
<dbReference type="GO" id="GO:0032259">
    <property type="term" value="P:methylation"/>
    <property type="evidence" value="ECO:0007669"/>
    <property type="project" value="UniProtKB-KW"/>
</dbReference>
<dbReference type="GO" id="GO:0102208">
    <property type="term" value="F:2-polyprenyl-6-hydroxyphenol methylase activity"/>
    <property type="evidence" value="ECO:0007669"/>
    <property type="project" value="UniProtKB-EC"/>
</dbReference>
<evidence type="ECO:0000256" key="3">
    <source>
        <dbReference type="ARBA" id="ARBA00022691"/>
    </source>
</evidence>
<evidence type="ECO:0000256" key="2">
    <source>
        <dbReference type="ARBA" id="ARBA00022679"/>
    </source>
</evidence>
<dbReference type="CDD" id="cd02440">
    <property type="entry name" value="AdoMet_MTases"/>
    <property type="match status" value="1"/>
</dbReference>
<dbReference type="EC" id="2.1.1.64" evidence="4"/>
<proteinExistence type="predicted"/>
<dbReference type="Proteomes" id="UP001596408">
    <property type="component" value="Unassembled WGS sequence"/>
</dbReference>